<dbReference type="RefSeq" id="WP_079607631.1">
    <property type="nucleotide sequence ID" value="NZ_LT670817.1"/>
</dbReference>
<dbReference type="PANTHER" id="PTHR38444">
    <property type="entry name" value="ENTEROBACTIN BIOSYNTHESIS PROTEIN YBDZ"/>
    <property type="match status" value="1"/>
</dbReference>
<dbReference type="InterPro" id="IPR005153">
    <property type="entry name" value="MbtH-like_dom"/>
</dbReference>
<organism evidence="2 3">
    <name type="scientific">Bradyrhizobium erythrophlei</name>
    <dbReference type="NCBI Taxonomy" id="1437360"/>
    <lineage>
        <taxon>Bacteria</taxon>
        <taxon>Pseudomonadati</taxon>
        <taxon>Pseudomonadota</taxon>
        <taxon>Alphaproteobacteria</taxon>
        <taxon>Hyphomicrobiales</taxon>
        <taxon>Nitrobacteraceae</taxon>
        <taxon>Bradyrhizobium</taxon>
    </lineage>
</organism>
<dbReference type="Pfam" id="PF03621">
    <property type="entry name" value="MbtH"/>
    <property type="match status" value="1"/>
</dbReference>
<protein>
    <submittedName>
        <fullName evidence="2">MbtH protein</fullName>
    </submittedName>
</protein>
<dbReference type="SUPFAM" id="SSF160582">
    <property type="entry name" value="MbtH-like"/>
    <property type="match status" value="1"/>
</dbReference>
<accession>A0A1M5W827</accession>
<dbReference type="Proteomes" id="UP000189796">
    <property type="component" value="Chromosome I"/>
</dbReference>
<feature type="domain" description="MbtH-like" evidence="1">
    <location>
        <begin position="3"/>
        <end position="53"/>
    </location>
</feature>
<evidence type="ECO:0000313" key="2">
    <source>
        <dbReference type="EMBL" id="SHH83672.1"/>
    </source>
</evidence>
<evidence type="ECO:0000313" key="3">
    <source>
        <dbReference type="Proteomes" id="UP000189796"/>
    </source>
</evidence>
<dbReference type="InterPro" id="IPR037407">
    <property type="entry name" value="MLP_fam"/>
</dbReference>
<dbReference type="Gene3D" id="3.90.820.10">
    <property type="entry name" value="Structural Genomics, Unknown Function 30-nov-00 1gh9 Mol_id"/>
    <property type="match status" value="1"/>
</dbReference>
<dbReference type="PANTHER" id="PTHR38444:SF1">
    <property type="entry name" value="ENTEROBACTIN BIOSYNTHESIS PROTEIN YBDZ"/>
    <property type="match status" value="1"/>
</dbReference>
<dbReference type="GO" id="GO:0005829">
    <property type="term" value="C:cytosol"/>
    <property type="evidence" value="ECO:0007669"/>
    <property type="project" value="TreeGrafter"/>
</dbReference>
<dbReference type="InterPro" id="IPR038020">
    <property type="entry name" value="MbtH-like_sf"/>
</dbReference>
<dbReference type="GO" id="GO:0019290">
    <property type="term" value="P:siderophore biosynthetic process"/>
    <property type="evidence" value="ECO:0007669"/>
    <property type="project" value="TreeGrafter"/>
</dbReference>
<sequence length="69" mass="7604">MSNPFDDQGGAFVVLINDRGEHSLWPAAAGIPAGWSTAFEQNRRQACIEYINENWTDMRPRTGAGIQPA</sequence>
<name>A0A1M5W827_9BRAD</name>
<reference evidence="2 3" key="1">
    <citation type="submission" date="2016-11" db="EMBL/GenBank/DDBJ databases">
        <authorList>
            <person name="Jaros S."/>
            <person name="Januszkiewicz K."/>
            <person name="Wedrychowicz H."/>
        </authorList>
    </citation>
    <scope>NUCLEOTIDE SEQUENCE [LARGE SCALE GENOMIC DNA]</scope>
    <source>
        <strain evidence="2 3">GAS138</strain>
    </source>
</reference>
<dbReference type="AlphaFoldDB" id="A0A1M5W827"/>
<gene>
    <name evidence="2" type="ORF">SAMN05443248_6408</name>
</gene>
<dbReference type="OrthoDB" id="7584480at2"/>
<dbReference type="EMBL" id="LT670817">
    <property type="protein sequence ID" value="SHH83672.1"/>
    <property type="molecule type" value="Genomic_DNA"/>
</dbReference>
<dbReference type="SMART" id="SM00923">
    <property type="entry name" value="MbtH"/>
    <property type="match status" value="1"/>
</dbReference>
<proteinExistence type="predicted"/>
<evidence type="ECO:0000259" key="1">
    <source>
        <dbReference type="SMART" id="SM00923"/>
    </source>
</evidence>